<dbReference type="PANTHER" id="PTHR36527">
    <property type="entry name" value="OS01G0282866 PROTEIN"/>
    <property type="match status" value="1"/>
</dbReference>
<dbReference type="InterPro" id="IPR003008">
    <property type="entry name" value="Tubulin_FtsZ_GTPase"/>
</dbReference>
<dbReference type="GO" id="GO:0005525">
    <property type="term" value="F:GTP binding"/>
    <property type="evidence" value="ECO:0007669"/>
    <property type="project" value="InterPro"/>
</dbReference>
<dbReference type="AlphaFoldDB" id="A0A553QRD5"/>
<protein>
    <recommendedName>
        <fullName evidence="3">Tubulin/FtsZ GTPase domain-containing protein</fullName>
    </recommendedName>
</protein>
<dbReference type="Pfam" id="PF00091">
    <property type="entry name" value="Tubulin"/>
    <property type="match status" value="1"/>
</dbReference>
<comment type="subcellular location">
    <subcellularLocation>
        <location evidence="1">Cytoplasm</location>
    </subcellularLocation>
</comment>
<dbReference type="Gene3D" id="3.40.50.1440">
    <property type="entry name" value="Tubulin/FtsZ, GTPase domain"/>
    <property type="match status" value="1"/>
</dbReference>
<evidence type="ECO:0000259" key="3">
    <source>
        <dbReference type="Pfam" id="PF00091"/>
    </source>
</evidence>
<organism evidence="4 5">
    <name type="scientific">Danionella cerebrum</name>
    <dbReference type="NCBI Taxonomy" id="2873325"/>
    <lineage>
        <taxon>Eukaryota</taxon>
        <taxon>Metazoa</taxon>
        <taxon>Chordata</taxon>
        <taxon>Craniata</taxon>
        <taxon>Vertebrata</taxon>
        <taxon>Euteleostomi</taxon>
        <taxon>Actinopterygii</taxon>
        <taxon>Neopterygii</taxon>
        <taxon>Teleostei</taxon>
        <taxon>Ostariophysi</taxon>
        <taxon>Cypriniformes</taxon>
        <taxon>Danionidae</taxon>
        <taxon>Danioninae</taxon>
        <taxon>Danionella</taxon>
    </lineage>
</organism>
<keyword evidence="5" id="KW-1185">Reference proteome</keyword>
<keyword evidence="2" id="KW-0963">Cytoplasm</keyword>
<name>A0A553QRD5_9TELE</name>
<evidence type="ECO:0000313" key="4">
    <source>
        <dbReference type="EMBL" id="TRY92533.1"/>
    </source>
</evidence>
<dbReference type="InterPro" id="IPR036525">
    <property type="entry name" value="Tubulin/FtsZ_GTPase_sf"/>
</dbReference>
<gene>
    <name evidence="4" type="ORF">DNTS_035225</name>
</gene>
<evidence type="ECO:0000256" key="1">
    <source>
        <dbReference type="ARBA" id="ARBA00004496"/>
    </source>
</evidence>
<feature type="domain" description="Tubulin/FtsZ GTPase" evidence="3">
    <location>
        <begin position="10"/>
        <end position="38"/>
    </location>
</feature>
<dbReference type="EMBL" id="SRMA01025610">
    <property type="protein sequence ID" value="TRY92533.1"/>
    <property type="molecule type" value="Genomic_DNA"/>
</dbReference>
<evidence type="ECO:0000256" key="2">
    <source>
        <dbReference type="ARBA" id="ARBA00022490"/>
    </source>
</evidence>
<dbReference type="SUPFAM" id="SSF52490">
    <property type="entry name" value="Tubulin nucleotide-binding domain-like"/>
    <property type="match status" value="1"/>
</dbReference>
<dbReference type="GO" id="GO:0005737">
    <property type="term" value="C:cytoplasm"/>
    <property type="evidence" value="ECO:0007669"/>
    <property type="project" value="UniProtKB-SubCell"/>
</dbReference>
<dbReference type="OrthoDB" id="1662883at2759"/>
<dbReference type="PANTHER" id="PTHR36527:SF3">
    <property type="entry name" value="OS01G0282866 PROTEIN"/>
    <property type="match status" value="1"/>
</dbReference>
<reference evidence="4 5" key="1">
    <citation type="journal article" date="2019" name="Sci. Data">
        <title>Hybrid genome assembly and annotation of Danionella translucida.</title>
        <authorList>
            <person name="Kadobianskyi M."/>
            <person name="Schulze L."/>
            <person name="Schuelke M."/>
            <person name="Judkewitz B."/>
        </authorList>
    </citation>
    <scope>NUCLEOTIDE SEQUENCE [LARGE SCALE GENOMIC DNA]</scope>
    <source>
        <strain evidence="4 5">Bolton</strain>
    </source>
</reference>
<sequence length="67" mass="7495">MSSLRAIMREIVHLQIGQCGNQIGSKFWEVISDEHGINRVGAYEGDMAVQLERVCFNLAFPLEASVE</sequence>
<comment type="caution">
    <text evidence="4">The sequence shown here is derived from an EMBL/GenBank/DDBJ whole genome shotgun (WGS) entry which is preliminary data.</text>
</comment>
<evidence type="ECO:0000313" key="5">
    <source>
        <dbReference type="Proteomes" id="UP000316079"/>
    </source>
</evidence>
<proteinExistence type="predicted"/>
<dbReference type="Proteomes" id="UP000316079">
    <property type="component" value="Unassembled WGS sequence"/>
</dbReference>
<accession>A0A553QRD5</accession>